<keyword evidence="3 6" id="KW-0853">WD repeat</keyword>
<evidence type="ECO:0000259" key="9">
    <source>
        <dbReference type="Pfam" id="PF03920"/>
    </source>
</evidence>
<organism evidence="10 11">
    <name type="scientific">Syphacia muris</name>
    <dbReference type="NCBI Taxonomy" id="451379"/>
    <lineage>
        <taxon>Eukaryota</taxon>
        <taxon>Metazoa</taxon>
        <taxon>Ecdysozoa</taxon>
        <taxon>Nematoda</taxon>
        <taxon>Chromadorea</taxon>
        <taxon>Rhabditida</taxon>
        <taxon>Spirurina</taxon>
        <taxon>Oxyuridomorpha</taxon>
        <taxon>Oxyuroidea</taxon>
        <taxon>Oxyuridae</taxon>
        <taxon>Syphacia</taxon>
    </lineage>
</organism>
<dbReference type="InterPro" id="IPR019775">
    <property type="entry name" value="WD40_repeat_CS"/>
</dbReference>
<dbReference type="GO" id="GO:0003714">
    <property type="term" value="F:transcription corepressor activity"/>
    <property type="evidence" value="ECO:0007669"/>
    <property type="project" value="TreeGrafter"/>
</dbReference>
<dbReference type="PROSITE" id="PS00678">
    <property type="entry name" value="WD_REPEATS_1"/>
    <property type="match status" value="2"/>
</dbReference>
<dbReference type="PRINTS" id="PR01850">
    <property type="entry name" value="GROUCHOFAMLY"/>
</dbReference>
<dbReference type="PANTHER" id="PTHR10814:SF21">
    <property type="entry name" value="PROTEIN GROUCHO"/>
    <property type="match status" value="1"/>
</dbReference>
<dbReference type="InterPro" id="IPR015943">
    <property type="entry name" value="WD40/YVTN_repeat-like_dom_sf"/>
</dbReference>
<evidence type="ECO:0000256" key="1">
    <source>
        <dbReference type="ARBA" id="ARBA00004123"/>
    </source>
</evidence>
<proteinExistence type="inferred from homology"/>
<feature type="repeat" description="WD" evidence="6">
    <location>
        <begin position="432"/>
        <end position="473"/>
    </location>
</feature>
<keyword evidence="7" id="KW-0175">Coiled coil</keyword>
<name>A0A0N5AKM6_9BILA</name>
<dbReference type="AlphaFoldDB" id="A0A0N5AKM6"/>
<sequence length="633" mass="69346">MFNPNHRHPGAPHQPMKLTFLEHLERCKEEYNFLQNQLQQQRVDIDKLSQEKEVMQRHYMMYYEMSYGLNIEMHKQTEIAKRYNQILQQIIPLLPAEHQPQAIAAVERARQISVTELHAAIANQMHQQQFAMLPGMTVGAPMSLAAAQAAPFHPMAGLAAAAAAGMVKTDDKTEERNASRASRPRSNTPETSQSASKRPKVDSEDGDGEEIDVQNDDGSAINGINLKKDGRDSTHSISSGDSTPGKARLGTTCATADMNAMANQLLAAPGLASFPGRSALGAIPPMIDPHTQARLMANMSQAGAMTNGKPAYSFKTDEAGRMQPVTFPADATAGPGIPRNLVKKHELSHGEVVCAVTISQQNRHVYTGGKGCVKVWDILEGPKTAISTLECLKDNYIRSVKLLKDGNTLIVGGEASTIAVFDLATEKIKIELDSEAQACYALALSADNKLLFSCSADGKIIIWDLNDSKKMVGYLPGHQDGASCVDLSSDNFRLWSGGLDNTVRSWDLRERKQLQQYDFQSQIFSLGCCPTEEWVAVGMENSNVEVLNASNKEKYSLHQHESCVLSLKFARSGKWFVSTGKDNVLNAWRTPYGYRLLQAKESSSVLSCDISADDSFVVTGSGEKKASVYEVVY</sequence>
<keyword evidence="10" id="KW-1185">Reference proteome</keyword>
<dbReference type="WBParaSite" id="SMUV_0000505401-mRNA-1">
    <property type="protein sequence ID" value="SMUV_0000505401-mRNA-1"/>
    <property type="gene ID" value="SMUV_0000505401"/>
</dbReference>
<dbReference type="PROSITE" id="PS50294">
    <property type="entry name" value="WD_REPEATS_REGION"/>
    <property type="match status" value="2"/>
</dbReference>
<evidence type="ECO:0000256" key="4">
    <source>
        <dbReference type="ARBA" id="ARBA00022737"/>
    </source>
</evidence>
<feature type="region of interest" description="Disordered" evidence="8">
    <location>
        <begin position="167"/>
        <end position="250"/>
    </location>
</feature>
<keyword evidence="4" id="KW-0677">Repeat</keyword>
<dbReference type="Pfam" id="PF00400">
    <property type="entry name" value="WD40"/>
    <property type="match status" value="5"/>
</dbReference>
<dbReference type="SMART" id="SM00320">
    <property type="entry name" value="WD40"/>
    <property type="match status" value="7"/>
</dbReference>
<dbReference type="Pfam" id="PF03920">
    <property type="entry name" value="TLE_N"/>
    <property type="match status" value="1"/>
</dbReference>
<evidence type="ECO:0000256" key="7">
    <source>
        <dbReference type="SAM" id="Coils"/>
    </source>
</evidence>
<dbReference type="PROSITE" id="PS50082">
    <property type="entry name" value="WD_REPEATS_2"/>
    <property type="match status" value="3"/>
</dbReference>
<dbReference type="InterPro" id="IPR009146">
    <property type="entry name" value="Groucho_enhance"/>
</dbReference>
<evidence type="ECO:0000256" key="6">
    <source>
        <dbReference type="PROSITE-ProRule" id="PRU00221"/>
    </source>
</evidence>
<dbReference type="STRING" id="451379.A0A0N5AKM6"/>
<dbReference type="PANTHER" id="PTHR10814">
    <property type="entry name" value="TRANSDUCIN-LIKE ENHANCER PROTEIN"/>
    <property type="match status" value="1"/>
</dbReference>
<dbReference type="InterPro" id="IPR001680">
    <property type="entry name" value="WD40_rpt"/>
</dbReference>
<evidence type="ECO:0000256" key="5">
    <source>
        <dbReference type="ARBA" id="ARBA00023242"/>
    </source>
</evidence>
<dbReference type="CDD" id="cd00200">
    <property type="entry name" value="WD40"/>
    <property type="match status" value="1"/>
</dbReference>
<dbReference type="GO" id="GO:0090090">
    <property type="term" value="P:negative regulation of canonical Wnt signaling pathway"/>
    <property type="evidence" value="ECO:0007669"/>
    <property type="project" value="TreeGrafter"/>
</dbReference>
<dbReference type="SUPFAM" id="SSF50978">
    <property type="entry name" value="WD40 repeat-like"/>
    <property type="match status" value="1"/>
</dbReference>
<dbReference type="InterPro" id="IPR005617">
    <property type="entry name" value="Groucho/TLE_N"/>
</dbReference>
<dbReference type="Proteomes" id="UP000046393">
    <property type="component" value="Unplaced"/>
</dbReference>
<dbReference type="GO" id="GO:0005667">
    <property type="term" value="C:transcription regulator complex"/>
    <property type="evidence" value="ECO:0007669"/>
    <property type="project" value="TreeGrafter"/>
</dbReference>
<comment type="similarity">
    <text evidence="2">Belongs to the WD repeat Groucho/TLE family.</text>
</comment>
<evidence type="ECO:0000313" key="10">
    <source>
        <dbReference type="Proteomes" id="UP000046393"/>
    </source>
</evidence>
<dbReference type="FunFam" id="2.130.10.10:FF:001072">
    <property type="entry name" value="Transcription factor unc-37"/>
    <property type="match status" value="1"/>
</dbReference>
<dbReference type="Gene3D" id="2.130.10.10">
    <property type="entry name" value="YVTN repeat-like/Quinoprotein amine dehydrogenase"/>
    <property type="match status" value="1"/>
</dbReference>
<evidence type="ECO:0000256" key="2">
    <source>
        <dbReference type="ARBA" id="ARBA00005969"/>
    </source>
</evidence>
<feature type="repeat" description="WD" evidence="6">
    <location>
        <begin position="557"/>
        <end position="588"/>
    </location>
</feature>
<feature type="domain" description="Groucho/TLE N-terminal Q-rich" evidence="9">
    <location>
        <begin position="16"/>
        <end position="129"/>
    </location>
</feature>
<evidence type="ECO:0000313" key="11">
    <source>
        <dbReference type="WBParaSite" id="SMUV_0000505401-mRNA-1"/>
    </source>
</evidence>
<feature type="repeat" description="WD" evidence="6">
    <location>
        <begin position="475"/>
        <end position="516"/>
    </location>
</feature>
<keyword evidence="5" id="KW-0539">Nucleus</keyword>
<dbReference type="GO" id="GO:0005634">
    <property type="term" value="C:nucleus"/>
    <property type="evidence" value="ECO:0007669"/>
    <property type="project" value="UniProtKB-SubCell"/>
</dbReference>
<evidence type="ECO:0000256" key="3">
    <source>
        <dbReference type="ARBA" id="ARBA00022574"/>
    </source>
</evidence>
<dbReference type="InterPro" id="IPR036322">
    <property type="entry name" value="WD40_repeat_dom_sf"/>
</dbReference>
<feature type="compositionally biased region" description="Basic and acidic residues" evidence="8">
    <location>
        <begin position="168"/>
        <end position="178"/>
    </location>
</feature>
<feature type="compositionally biased region" description="Acidic residues" evidence="8">
    <location>
        <begin position="204"/>
        <end position="215"/>
    </location>
</feature>
<protein>
    <submittedName>
        <fullName evidence="11">TLE_N domain-containing protein</fullName>
    </submittedName>
</protein>
<comment type="subcellular location">
    <subcellularLocation>
        <location evidence="1">Nucleus</location>
    </subcellularLocation>
</comment>
<reference evidence="11" key="1">
    <citation type="submission" date="2017-02" db="UniProtKB">
        <authorList>
            <consortium name="WormBaseParasite"/>
        </authorList>
    </citation>
    <scope>IDENTIFICATION</scope>
</reference>
<evidence type="ECO:0000256" key="8">
    <source>
        <dbReference type="SAM" id="MobiDB-lite"/>
    </source>
</evidence>
<accession>A0A0N5AKM6</accession>
<feature type="coiled-coil region" evidence="7">
    <location>
        <begin position="24"/>
        <end position="58"/>
    </location>
</feature>